<dbReference type="EMBL" id="CP072931">
    <property type="protein sequence ID" value="QTZ96220.1"/>
    <property type="molecule type" value="Genomic_DNA"/>
</dbReference>
<evidence type="ECO:0000313" key="2">
    <source>
        <dbReference type="Proteomes" id="UP000009036"/>
    </source>
</evidence>
<name>A0A8B1P3U7_9ACTN</name>
<organism evidence="1 2">
    <name type="scientific">Streptomyces auratus AGR0001</name>
    <dbReference type="NCBI Taxonomy" id="1160718"/>
    <lineage>
        <taxon>Bacteria</taxon>
        <taxon>Bacillati</taxon>
        <taxon>Actinomycetota</taxon>
        <taxon>Actinomycetes</taxon>
        <taxon>Kitasatosporales</taxon>
        <taxon>Streptomycetaceae</taxon>
        <taxon>Streptomyces</taxon>
    </lineage>
</organism>
<dbReference type="AlphaFoldDB" id="A0A8B1P3U7"/>
<accession>A0A8B1P3U7</accession>
<reference evidence="1" key="2">
    <citation type="submission" date="2021-04" db="EMBL/GenBank/DDBJ databases">
        <authorList>
            <person name="Wen M.-L."/>
            <person name="Han X.-L."/>
            <person name="Xiong J."/>
        </authorList>
    </citation>
    <scope>NUCLEOTIDE SEQUENCE</scope>
    <source>
        <strain evidence="1">AGR0001</strain>
    </source>
</reference>
<protein>
    <submittedName>
        <fullName evidence="1">Uncharacterized protein</fullName>
    </submittedName>
</protein>
<dbReference type="KEGG" id="sauh:SU9_019890"/>
<proteinExistence type="predicted"/>
<keyword evidence="2" id="KW-1185">Reference proteome</keyword>
<reference evidence="1" key="1">
    <citation type="journal article" date="2012" name="J. Bacteriol.">
        <title>Genome Sequence of Streptomyces auratus Strain AGR0001, a Phoslactomycin-Producing Actinomycete.</title>
        <authorList>
            <person name="Han X."/>
            <person name="Li M."/>
            <person name="Ding Z."/>
            <person name="Zhao J."/>
            <person name="Ji K."/>
            <person name="Wen M."/>
            <person name="Lu T."/>
        </authorList>
    </citation>
    <scope>NUCLEOTIDE SEQUENCE</scope>
    <source>
        <strain evidence="1">AGR0001</strain>
    </source>
</reference>
<evidence type="ECO:0000313" key="1">
    <source>
        <dbReference type="EMBL" id="QTZ96220.1"/>
    </source>
</evidence>
<dbReference type="Proteomes" id="UP000009036">
    <property type="component" value="Chromosome"/>
</dbReference>
<sequence length="79" mass="8781">MLAATTELRGARDEVEETVLMPTPAGVVGSWTWTEQRGGAWERLPILSQDQYDLPLARPELRSGFLTLDDAAAHSRTDR</sequence>
<gene>
    <name evidence="1" type="ORF">SU9_019890</name>
</gene>